<dbReference type="Pfam" id="PF01522">
    <property type="entry name" value="Polysacc_deac_1"/>
    <property type="match status" value="1"/>
</dbReference>
<evidence type="ECO:0000313" key="3">
    <source>
        <dbReference type="Proteomes" id="UP000190961"/>
    </source>
</evidence>
<proteinExistence type="predicted"/>
<protein>
    <submittedName>
        <fullName evidence="2">Polysaccharide deacetylase</fullName>
    </submittedName>
</protein>
<dbReference type="GO" id="GO:0016810">
    <property type="term" value="F:hydrolase activity, acting on carbon-nitrogen (but not peptide) bonds"/>
    <property type="evidence" value="ECO:0007669"/>
    <property type="project" value="InterPro"/>
</dbReference>
<dbReference type="InterPro" id="IPR011330">
    <property type="entry name" value="Glyco_hydro/deAcase_b/a-brl"/>
</dbReference>
<dbReference type="OrthoDB" id="7836272at2"/>
<dbReference type="InterPro" id="IPR002509">
    <property type="entry name" value="NODB_dom"/>
</dbReference>
<dbReference type="GO" id="GO:0005975">
    <property type="term" value="P:carbohydrate metabolic process"/>
    <property type="evidence" value="ECO:0007669"/>
    <property type="project" value="InterPro"/>
</dbReference>
<sequence>MTKGIFTISLDFELHWGGFEKWSLQQYQQYFFNTRKVIPQMLSLFEQHEVHVTWASVGMLFHNNNESLRNAIPSQKPTYADKQLSAYNFIDTQGIGKDEQEDPFHYAASLIKIILNTQYQELGSHTFAHYYCNEAGQTLEQFRADLRAAQQSAALYGKKLKSLVFPRNQFNEDYLRACYEEGFVTVRDNPRDWFWDIRSTQNESMLKRLNRGADAYIPIGKKNTYALDTVEVRSGLPLCLPASRLLRPYRPSEYFLNTMKIGRVKSELERAAKRGEVYHLWWHPHNFGSFPEQSIAGLTQILEHYNFCKNRYKMESLTMGETADRIYQLHGKN</sequence>
<dbReference type="CDD" id="cd10929">
    <property type="entry name" value="CE4_u5"/>
    <property type="match status" value="1"/>
</dbReference>
<feature type="domain" description="NodB homology" evidence="1">
    <location>
        <begin position="36"/>
        <end position="182"/>
    </location>
</feature>
<dbReference type="EMBL" id="FUZU01000003">
    <property type="protein sequence ID" value="SKC82943.1"/>
    <property type="molecule type" value="Genomic_DNA"/>
</dbReference>
<dbReference type="Proteomes" id="UP000190961">
    <property type="component" value="Unassembled WGS sequence"/>
</dbReference>
<keyword evidence="3" id="KW-1185">Reference proteome</keyword>
<accession>A0A1T5M466</accession>
<reference evidence="2 3" key="1">
    <citation type="submission" date="2017-02" db="EMBL/GenBank/DDBJ databases">
        <authorList>
            <person name="Peterson S.W."/>
        </authorList>
    </citation>
    <scope>NUCLEOTIDE SEQUENCE [LARGE SCALE GENOMIC DNA]</scope>
    <source>
        <strain evidence="2 3">DSM 25262</strain>
    </source>
</reference>
<gene>
    <name evidence="2" type="ORF">SAMN05660236_4323</name>
</gene>
<evidence type="ECO:0000259" key="1">
    <source>
        <dbReference type="Pfam" id="PF01522"/>
    </source>
</evidence>
<evidence type="ECO:0000313" key="2">
    <source>
        <dbReference type="EMBL" id="SKC82943.1"/>
    </source>
</evidence>
<dbReference type="SUPFAM" id="SSF88713">
    <property type="entry name" value="Glycoside hydrolase/deacetylase"/>
    <property type="match status" value="1"/>
</dbReference>
<dbReference type="STRING" id="688867.SAMN05660236_4323"/>
<dbReference type="Gene3D" id="3.20.20.370">
    <property type="entry name" value="Glycoside hydrolase/deacetylase"/>
    <property type="match status" value="1"/>
</dbReference>
<dbReference type="AlphaFoldDB" id="A0A1T5M466"/>
<organism evidence="2 3">
    <name type="scientific">Ohtaekwangia koreensis</name>
    <dbReference type="NCBI Taxonomy" id="688867"/>
    <lineage>
        <taxon>Bacteria</taxon>
        <taxon>Pseudomonadati</taxon>
        <taxon>Bacteroidota</taxon>
        <taxon>Cytophagia</taxon>
        <taxon>Cytophagales</taxon>
        <taxon>Fulvivirgaceae</taxon>
        <taxon>Ohtaekwangia</taxon>
    </lineage>
</organism>
<dbReference type="RefSeq" id="WP_079688859.1">
    <property type="nucleotide sequence ID" value="NZ_FUZU01000003.1"/>
</dbReference>
<name>A0A1T5M466_9BACT</name>